<reference evidence="2" key="1">
    <citation type="journal article" date="2018" name="Nat. Microbiol.">
        <title>Leveraging single-cell genomics to expand the fungal tree of life.</title>
        <authorList>
            <person name="Ahrendt S.R."/>
            <person name="Quandt C.A."/>
            <person name="Ciobanu D."/>
            <person name="Clum A."/>
            <person name="Salamov A."/>
            <person name="Andreopoulos B."/>
            <person name="Cheng J.F."/>
            <person name="Woyke T."/>
            <person name="Pelin A."/>
            <person name="Henrissat B."/>
            <person name="Reynolds N.K."/>
            <person name="Benny G.L."/>
            <person name="Smith M.E."/>
            <person name="James T.Y."/>
            <person name="Grigoriev I.V."/>
        </authorList>
    </citation>
    <scope>NUCLEOTIDE SEQUENCE [LARGE SCALE GENOMIC DNA]</scope>
</reference>
<protein>
    <submittedName>
        <fullName evidence="1">Uncharacterized protein</fullName>
    </submittedName>
</protein>
<name>A0A4P9WRP1_9FUNG</name>
<sequence length="191" mass="21061">VRGVHNGVDGIVLCNFTTQGTGVLVNTAFPTTDEMVGPIMTPRKEVELERASPEFWVPGKFAWELCVLGWAKIQRGMGRDLRSDYVGKRSSASLKREQMISASPGIETVTLRVAVAFRIPERFARRPQSVIASDEHFLIEGKLMVGSLQLDAIGLNNPRHQLPGPELESVDSRDASYLKVFSPTTLRPSQA</sequence>
<dbReference type="Proteomes" id="UP000269721">
    <property type="component" value="Unassembled WGS sequence"/>
</dbReference>
<proteinExistence type="predicted"/>
<keyword evidence="2" id="KW-1185">Reference proteome</keyword>
<organism evidence="1 2">
    <name type="scientific">Blyttiomyces helicus</name>
    <dbReference type="NCBI Taxonomy" id="388810"/>
    <lineage>
        <taxon>Eukaryota</taxon>
        <taxon>Fungi</taxon>
        <taxon>Fungi incertae sedis</taxon>
        <taxon>Chytridiomycota</taxon>
        <taxon>Chytridiomycota incertae sedis</taxon>
        <taxon>Chytridiomycetes</taxon>
        <taxon>Chytridiomycetes incertae sedis</taxon>
        <taxon>Blyttiomyces</taxon>
    </lineage>
</organism>
<feature type="non-terminal residue" evidence="1">
    <location>
        <position position="1"/>
    </location>
</feature>
<gene>
    <name evidence="1" type="ORF">BDK51DRAFT_33578</name>
</gene>
<evidence type="ECO:0000313" key="1">
    <source>
        <dbReference type="EMBL" id="RKO93596.1"/>
    </source>
</evidence>
<dbReference type="EMBL" id="KZ994177">
    <property type="protein sequence ID" value="RKO93596.1"/>
    <property type="molecule type" value="Genomic_DNA"/>
</dbReference>
<evidence type="ECO:0000313" key="2">
    <source>
        <dbReference type="Proteomes" id="UP000269721"/>
    </source>
</evidence>
<accession>A0A4P9WRP1</accession>
<dbReference type="AlphaFoldDB" id="A0A4P9WRP1"/>